<name>A0A347W0F9_9HELI</name>
<accession>A0A347W0F9</accession>
<evidence type="ECO:0000313" key="3">
    <source>
        <dbReference type="Proteomes" id="UP000029714"/>
    </source>
</evidence>
<reference evidence="2 3" key="1">
    <citation type="journal article" date="2014" name="Genome Announc.">
        <title>Draft genome sequences of eight enterohepatic helicobacter species isolated from both laboratory and wild rodents.</title>
        <authorList>
            <person name="Sheh A."/>
            <person name="Shen Z."/>
            <person name="Fox J.G."/>
        </authorList>
    </citation>
    <scope>NUCLEOTIDE SEQUENCE [LARGE SCALE GENOMIC DNA]</scope>
    <source>
        <strain evidence="2 3">MIT 97-6194</strain>
    </source>
</reference>
<proteinExistence type="predicted"/>
<gene>
    <name evidence="1" type="ORF">DCO61_04115</name>
    <name evidence="2" type="ORF">LS64_008640</name>
</gene>
<dbReference type="Proteomes" id="UP000477070">
    <property type="component" value="Unassembled WGS sequence"/>
</dbReference>
<reference evidence="1 4" key="4">
    <citation type="submission" date="2019-12" db="EMBL/GenBank/DDBJ databases">
        <title>Multi-Generational Helicobacter saguini Isolates.</title>
        <authorList>
            <person name="Mannion A."/>
            <person name="Shen Z."/>
            <person name="Fox J.G."/>
        </authorList>
    </citation>
    <scope>NUCLEOTIDE SEQUENCE [LARGE SCALE GENOMIC DNA]</scope>
    <source>
        <strain evidence="1">16-048</strain>
        <strain evidence="4">16-048 (F4)</strain>
    </source>
</reference>
<reference evidence="2" key="3">
    <citation type="submission" date="2018-04" db="EMBL/GenBank/DDBJ databases">
        <authorList>
            <person name="Sheh A."/>
            <person name="Shen Z."/>
            <person name="Mannion A.J."/>
            <person name="Fox J.G."/>
        </authorList>
    </citation>
    <scope>NUCLEOTIDE SEQUENCE</scope>
    <source>
        <strain evidence="2">MIT 97-6194</strain>
    </source>
</reference>
<reference evidence="2 3" key="2">
    <citation type="journal article" date="2016" name="Infect. Immun.">
        <title>Helicobacter saguini, a Novel Helicobacter Isolated from Cotton-Top Tamarins with Ulcerative Colitis, Has Proinflammatory Properties and Induces Typhlocolitis and Dysplasia in Gnotobiotic IL-10-/- Mice.</title>
        <authorList>
            <person name="Shen Z."/>
            <person name="Mannion A."/>
            <person name="Whary M.T."/>
            <person name="Muthupalani S."/>
            <person name="Sheh A."/>
            <person name="Feng Y."/>
            <person name="Gong G."/>
            <person name="Vandamme P."/>
            <person name="Holcombe H.R."/>
            <person name="Paster B.J."/>
            <person name="Fox J.G."/>
        </authorList>
    </citation>
    <scope>NUCLEOTIDE SEQUENCE [LARGE SCALE GENOMIC DNA]</scope>
    <source>
        <strain evidence="2 3">MIT 97-6194</strain>
    </source>
</reference>
<dbReference type="AlphaFoldDB" id="A0A347W0F9"/>
<evidence type="ECO:0000313" key="2">
    <source>
        <dbReference type="EMBL" id="TLD93340.1"/>
    </source>
</evidence>
<protein>
    <submittedName>
        <fullName evidence="2">Uncharacterized protein</fullName>
    </submittedName>
</protein>
<dbReference type="EMBL" id="JRMP02000014">
    <property type="protein sequence ID" value="TLD93340.1"/>
    <property type="molecule type" value="Genomic_DNA"/>
</dbReference>
<dbReference type="Proteomes" id="UP000029714">
    <property type="component" value="Unassembled WGS sequence"/>
</dbReference>
<comment type="caution">
    <text evidence="2">The sequence shown here is derived from an EMBL/GenBank/DDBJ whole genome shotgun (WGS) entry which is preliminary data.</text>
</comment>
<evidence type="ECO:0000313" key="1">
    <source>
        <dbReference type="EMBL" id="MWV69215.1"/>
    </source>
</evidence>
<dbReference type="OrthoDB" id="5323923at2"/>
<sequence>MIFVIFFITFFSSCSSYFSKSANEQTPPQQLAQNSRIVLLSGSDDTFKSQNVAQNENKGEKLKIAVRMTYLNPLDSSIFHNREYFFLEIFNDDEDVLLPDSMQVSMFGRKPLWLRKVDKNELDSMLKLENTLSEGYLIAFRPAGPFEQKHIKVVLNIATFEPATFDFSFAILKTYL</sequence>
<evidence type="ECO:0000313" key="4">
    <source>
        <dbReference type="Proteomes" id="UP000477070"/>
    </source>
</evidence>
<dbReference type="EMBL" id="QBIU01000001">
    <property type="protein sequence ID" value="MWV69215.1"/>
    <property type="molecule type" value="Genomic_DNA"/>
</dbReference>
<keyword evidence="3" id="KW-1185">Reference proteome</keyword>
<organism evidence="2 3">
    <name type="scientific">Helicobacter saguini</name>
    <dbReference type="NCBI Taxonomy" id="1548018"/>
    <lineage>
        <taxon>Bacteria</taxon>
        <taxon>Pseudomonadati</taxon>
        <taxon>Campylobacterota</taxon>
        <taxon>Epsilonproteobacteria</taxon>
        <taxon>Campylobacterales</taxon>
        <taxon>Helicobacteraceae</taxon>
        <taxon>Helicobacter</taxon>
    </lineage>
</organism>